<dbReference type="InterPro" id="IPR048068">
    <property type="entry name" value="LarA-like"/>
</dbReference>
<dbReference type="STRING" id="1072256.CUTER_01340"/>
<dbReference type="Gene3D" id="3.90.226.30">
    <property type="match status" value="1"/>
</dbReference>
<dbReference type="KEGG" id="cut:CUTER_01340"/>
<dbReference type="OrthoDB" id="9770545at2"/>
<gene>
    <name evidence="2" type="ORF">CUTER_01340</name>
</gene>
<evidence type="ECO:0000313" key="2">
    <source>
        <dbReference type="EMBL" id="AKK10288.1"/>
    </source>
</evidence>
<dbReference type="PANTHER" id="PTHR33171:SF17">
    <property type="entry name" value="LARA-LIKE N-TERMINAL DOMAIN-CONTAINING PROTEIN"/>
    <property type="match status" value="1"/>
</dbReference>
<dbReference type="Proteomes" id="UP000035548">
    <property type="component" value="Chromosome"/>
</dbReference>
<dbReference type="AlphaFoldDB" id="A0A0G3HEA3"/>
<dbReference type="GO" id="GO:0050043">
    <property type="term" value="F:lactate racemase activity"/>
    <property type="evidence" value="ECO:0007669"/>
    <property type="project" value="InterPro"/>
</dbReference>
<dbReference type="PANTHER" id="PTHR33171">
    <property type="entry name" value="LAR_N DOMAIN-CONTAINING PROTEIN"/>
    <property type="match status" value="1"/>
</dbReference>
<dbReference type="RefSeq" id="WP_052843965.1">
    <property type="nucleotide sequence ID" value="NZ_CP011546.1"/>
</dbReference>
<name>A0A0G3HEA3_9CORY</name>
<reference evidence="2 3" key="1">
    <citation type="journal article" date="2015" name="Genome Announc.">
        <title>Virulence Factor Genes Detected in the Complete Genome Sequence of Corynebacterium uterequi DSM 45634, Isolated from the Uterus of a Maiden Mare.</title>
        <authorList>
            <person name="Ruckert C."/>
            <person name="Kriete M."/>
            <person name="Jaenicke S."/>
            <person name="Winkler A."/>
            <person name="Tauch A."/>
        </authorList>
    </citation>
    <scope>NUCLEOTIDE SEQUENCE [LARGE SCALE GENOMIC DNA]</scope>
    <source>
        <strain evidence="2 3">DSM 45634</strain>
    </source>
</reference>
<dbReference type="Pfam" id="PF09861">
    <property type="entry name" value="Lar_N"/>
    <property type="match status" value="1"/>
</dbReference>
<sequence length="438" mass="49216">MTWFSIEHPHITPEEIDQALERMVAESVERLGIDQLTRVLLLPPDITRAHADVGRMTNVLYHRLTDQGAEVHVIPTLGQHVPHTVEDNQWMFGDIPESHIHAHDWKAGVVNIGEVPAEVVAEATGGLVNWPFPIDLNKMLIGERWDLIINIGHVVPHEVLGFANHNKNYFIGLGGKRLLGASHMASAVYGIENNLGNLLTPTRACFNYAEEHFLQDLPDVYFQVVMAYNDDGVLEHTGVYVGDDLETYYDAARASKEQNITVFEEPVKKIVAYMQPDEFRATWVANKAVYRTRMAVADGGELLVIAPGVIRFGEQPEVDDLIRKYGYLSQAETLRLYPDADDMQDIPHGTAHLPHGSSEGRFTIRYAPGGLTREEVESVGYEYMDLEEALARYDPETMKDGINVLDDGEEIFFISTPSAGLWSTRAKLEQRAEHEQHV</sequence>
<evidence type="ECO:0000313" key="3">
    <source>
        <dbReference type="Proteomes" id="UP000035548"/>
    </source>
</evidence>
<accession>A0A0G3HEA3</accession>
<dbReference type="InterPro" id="IPR018657">
    <property type="entry name" value="LarA-like_N"/>
</dbReference>
<keyword evidence="3" id="KW-1185">Reference proteome</keyword>
<proteinExistence type="predicted"/>
<organism evidence="2 3">
    <name type="scientific">Corynebacterium uterequi</name>
    <dbReference type="NCBI Taxonomy" id="1072256"/>
    <lineage>
        <taxon>Bacteria</taxon>
        <taxon>Bacillati</taxon>
        <taxon>Actinomycetota</taxon>
        <taxon>Actinomycetes</taxon>
        <taxon>Mycobacteriales</taxon>
        <taxon>Corynebacteriaceae</taxon>
        <taxon>Corynebacterium</taxon>
    </lineage>
</organism>
<protein>
    <recommendedName>
        <fullName evidence="1">LarA-like N-terminal domain-containing protein</fullName>
    </recommendedName>
</protein>
<dbReference type="Gene3D" id="3.40.50.11440">
    <property type="match status" value="1"/>
</dbReference>
<reference evidence="3" key="2">
    <citation type="submission" date="2015-05" db="EMBL/GenBank/DDBJ databases">
        <title>Complete genome sequence of Corynebacterium uterequi DSM 45634, isolated from the uterus of a maiden mare.</title>
        <authorList>
            <person name="Ruckert C."/>
            <person name="Albersmeier A."/>
            <person name="Winkler A."/>
            <person name="Tauch A."/>
        </authorList>
    </citation>
    <scope>NUCLEOTIDE SEQUENCE [LARGE SCALE GENOMIC DNA]</scope>
    <source>
        <strain evidence="3">DSM 45634</strain>
    </source>
</reference>
<dbReference type="PATRIC" id="fig|1072256.5.peg.259"/>
<dbReference type="EMBL" id="CP011546">
    <property type="protein sequence ID" value="AKK10288.1"/>
    <property type="molecule type" value="Genomic_DNA"/>
</dbReference>
<feature type="domain" description="LarA-like N-terminal" evidence="1">
    <location>
        <begin position="13"/>
        <end position="186"/>
    </location>
</feature>
<evidence type="ECO:0000259" key="1">
    <source>
        <dbReference type="Pfam" id="PF09861"/>
    </source>
</evidence>
<dbReference type="InterPro" id="IPR043166">
    <property type="entry name" value="LarA-like_C"/>
</dbReference>